<dbReference type="CDD" id="cd00093">
    <property type="entry name" value="HTH_XRE"/>
    <property type="match status" value="1"/>
</dbReference>
<evidence type="ECO:0000313" key="2">
    <source>
        <dbReference type="Proteomes" id="UP000234781"/>
    </source>
</evidence>
<dbReference type="PANTHER" id="PTHR34475">
    <property type="match status" value="1"/>
</dbReference>
<protein>
    <submittedName>
        <fullName evidence="1">Helix-turn-helix domain-containing protein</fullName>
    </submittedName>
</protein>
<sequence>MENNDKINYDTQAAKTLGDELRKHRTDAKIDIEDVASRLKLSAEQIDALEKGEYSNFPGLVFVSGYLRSYARFLKIDEQTITKHLHSITPQLEDHVYAVTRSTNSGLSYEDAEKQGFPKWILGAAALALAIGGVYFWQSKSSYENEQANIQNSKDVADTMKTPALKTDNVAVSEMTEDGKKEITNKPEAVNEQAASAASAVVEEKPAVKVEKDELWIKVQYRSNLIITDKDGKVVFSRIVPAGSEHRLRGGAPYNVWIGIAAGSEANYGGTPIEPLKHRVAGEKSASFVAGKN</sequence>
<accession>A0A9X7I6G1</accession>
<organism evidence="1 2">
    <name type="scientific">Neisseria perflava</name>
    <dbReference type="NCBI Taxonomy" id="33053"/>
    <lineage>
        <taxon>Bacteria</taxon>
        <taxon>Pseudomonadati</taxon>
        <taxon>Pseudomonadota</taxon>
        <taxon>Betaproteobacteria</taxon>
        <taxon>Neisseriales</taxon>
        <taxon>Neisseriaceae</taxon>
        <taxon>Neisseria</taxon>
    </lineage>
</organism>
<dbReference type="EMBL" id="CP136962">
    <property type="protein sequence ID" value="WOS98940.1"/>
    <property type="molecule type" value="Genomic_DNA"/>
</dbReference>
<dbReference type="InterPro" id="IPR050400">
    <property type="entry name" value="Bact_Cytoskel_RodZ"/>
</dbReference>
<dbReference type="Pfam" id="PF13413">
    <property type="entry name" value="HTH_25"/>
    <property type="match status" value="1"/>
</dbReference>
<gene>
    <name evidence="1" type="ORF">CYJ98_004585</name>
</gene>
<dbReference type="Proteomes" id="UP000234781">
    <property type="component" value="Chromosome"/>
</dbReference>
<dbReference type="InterPro" id="IPR010982">
    <property type="entry name" value="Lambda_DNA-bd_dom_sf"/>
</dbReference>
<evidence type="ECO:0000313" key="1">
    <source>
        <dbReference type="EMBL" id="WOS98940.1"/>
    </source>
</evidence>
<dbReference type="InterPro" id="IPR025194">
    <property type="entry name" value="RodZ-like_C"/>
</dbReference>
<dbReference type="Pfam" id="PF13464">
    <property type="entry name" value="RodZ_C"/>
    <property type="match status" value="1"/>
</dbReference>
<dbReference type="GO" id="GO:0003677">
    <property type="term" value="F:DNA binding"/>
    <property type="evidence" value="ECO:0007669"/>
    <property type="project" value="InterPro"/>
</dbReference>
<dbReference type="PANTHER" id="PTHR34475:SF1">
    <property type="entry name" value="CYTOSKELETON PROTEIN RODZ"/>
    <property type="match status" value="1"/>
</dbReference>
<reference evidence="2" key="1">
    <citation type="submission" date="2017-12" db="EMBL/GenBank/DDBJ databases">
        <title>Phylogenetic diversity of female urinary microbiome.</title>
        <authorList>
            <person name="Thomas-White K."/>
            <person name="Wolfe A.J."/>
        </authorList>
    </citation>
    <scope>NUCLEOTIDE SEQUENCE [LARGE SCALE GENOMIC DNA]</scope>
    <source>
        <strain evidence="2">UMB0023</strain>
    </source>
</reference>
<keyword evidence="2" id="KW-1185">Reference proteome</keyword>
<dbReference type="Gene3D" id="1.10.260.40">
    <property type="entry name" value="lambda repressor-like DNA-binding domains"/>
    <property type="match status" value="1"/>
</dbReference>
<dbReference type="RefSeq" id="WP_070822174.1">
    <property type="nucleotide sequence ID" value="NZ_CP136962.1"/>
</dbReference>
<dbReference type="AlphaFoldDB" id="A0A9X7I6G1"/>
<dbReference type="InterPro" id="IPR001387">
    <property type="entry name" value="Cro/C1-type_HTH"/>
</dbReference>
<proteinExistence type="predicted"/>
<name>A0A9X7I6G1_NEIPE</name>